<keyword evidence="2" id="KW-0812">Transmembrane</keyword>
<dbReference type="SMART" id="SM00044">
    <property type="entry name" value="CYCc"/>
    <property type="match status" value="1"/>
</dbReference>
<dbReference type="GO" id="GO:0035556">
    <property type="term" value="P:intracellular signal transduction"/>
    <property type="evidence" value="ECO:0007669"/>
    <property type="project" value="InterPro"/>
</dbReference>
<reference evidence="4" key="1">
    <citation type="submission" date="2016-07" db="EMBL/GenBank/DDBJ databases">
        <title>Microvirga ossetica sp. nov. a new species of rhizobia isolated from root nodules of the legume species Vicia alpestris Steven originated from North Ossetia region in the Caucasus.</title>
        <authorList>
            <person name="Safronova V.I."/>
            <person name="Kuznetsova I.G."/>
            <person name="Sazanova A.L."/>
            <person name="Belimov A."/>
            <person name="Andronov E."/>
            <person name="Osledkin Y.S."/>
            <person name="Onishchuk O.P."/>
            <person name="Kurchak O.N."/>
            <person name="Shaposhnikov A.I."/>
            <person name="Willems A."/>
            <person name="Tikhonovich I.A."/>
        </authorList>
    </citation>
    <scope>NUCLEOTIDE SEQUENCE [LARGE SCALE GENOMIC DNA]</scope>
    <source>
        <strain evidence="4">V5/3M</strain>
        <plasmid evidence="4">unnamed2</plasmid>
    </source>
</reference>
<dbReference type="GO" id="GO:0009190">
    <property type="term" value="P:cyclic nucleotide biosynthetic process"/>
    <property type="evidence" value="ECO:0007669"/>
    <property type="project" value="InterPro"/>
</dbReference>
<dbReference type="EMBL" id="CP016619">
    <property type="protein sequence ID" value="ANY83950.1"/>
    <property type="molecule type" value="Genomic_DNA"/>
</dbReference>
<dbReference type="PANTHER" id="PTHR43081:SF1">
    <property type="entry name" value="ADENYLATE CYCLASE, TERMINAL-DIFFERENTIATION SPECIFIC"/>
    <property type="match status" value="1"/>
</dbReference>
<keyword evidence="2" id="KW-0472">Membrane</keyword>
<evidence type="ECO:0000259" key="3">
    <source>
        <dbReference type="PROSITE" id="PS50125"/>
    </source>
</evidence>
<feature type="transmembrane region" description="Helical" evidence="2">
    <location>
        <begin position="31"/>
        <end position="50"/>
    </location>
</feature>
<dbReference type="InterPro" id="IPR001054">
    <property type="entry name" value="A/G_cyclase"/>
</dbReference>
<dbReference type="GO" id="GO:0004016">
    <property type="term" value="F:adenylate cyclase activity"/>
    <property type="evidence" value="ECO:0007669"/>
    <property type="project" value="UniProtKB-ARBA"/>
</dbReference>
<feature type="transmembrane region" description="Helical" evidence="2">
    <location>
        <begin position="56"/>
        <end position="74"/>
    </location>
</feature>
<evidence type="ECO:0000256" key="2">
    <source>
        <dbReference type="SAM" id="Phobius"/>
    </source>
</evidence>
<feature type="domain" description="Guanylate cyclase" evidence="3">
    <location>
        <begin position="241"/>
        <end position="370"/>
    </location>
</feature>
<dbReference type="InterPro" id="IPR050697">
    <property type="entry name" value="Adenylyl/Guanylyl_Cyclase_3/4"/>
</dbReference>
<feature type="transmembrane region" description="Helical" evidence="2">
    <location>
        <begin position="113"/>
        <end position="132"/>
    </location>
</feature>
<sequence>MATDGATPNPDHGRPNELPEHLERDFDRRALVPRLLVLTILGAAAFLEYGHGHREGHWIVLLIYGLTTIALAMSSRVAAGHSWLPWAATITDAGLAVYVIADHLPRDAHDLLLATDAVSLFPAFLLLIQTGLRLRRDLVAMFTGIVALGWVISFALLVGSASLPAPKSPNALGSRQALAFISFAAAGGFVFYAVHRMRLVWSAILRARWDRMLLSRFLPEGVATEVVRGEEAAEIAERHACLMLIDIRGFSGLARSTPSRQIISDLLSFRRFVHGAVSRHNGIVDKYLGDGVLAVFLDGTPEQQAVRAFEAASEILRPLDTWKSHADAPSGIHVIATVHCGFVLAGVFDDGRRAEFTVLGPAMNALPRMERRSKEANLGVVVSKRFLRLLLPSIRARIHTRPVERRPEDGQLPDILSVRFHETDVDLETGTAP</sequence>
<dbReference type="CDD" id="cd07302">
    <property type="entry name" value="CHD"/>
    <property type="match status" value="1"/>
</dbReference>
<gene>
    <name evidence="4" type="ORF">BB934_37380</name>
</gene>
<keyword evidence="4" id="KW-0614">Plasmid</keyword>
<feature type="compositionally biased region" description="Basic and acidic residues" evidence="1">
    <location>
        <begin position="11"/>
        <end position="20"/>
    </location>
</feature>
<dbReference type="PROSITE" id="PS50125">
    <property type="entry name" value="GUANYLATE_CYCLASE_2"/>
    <property type="match status" value="1"/>
</dbReference>
<dbReference type="AlphaFoldDB" id="A0A1B2EVF8"/>
<evidence type="ECO:0000256" key="1">
    <source>
        <dbReference type="SAM" id="MobiDB-lite"/>
    </source>
</evidence>
<feature type="transmembrane region" description="Helical" evidence="2">
    <location>
        <begin position="139"/>
        <end position="157"/>
    </location>
</feature>
<evidence type="ECO:0000313" key="4">
    <source>
        <dbReference type="EMBL" id="ANY83950.1"/>
    </source>
</evidence>
<feature type="transmembrane region" description="Helical" evidence="2">
    <location>
        <begin position="83"/>
        <end position="101"/>
    </location>
</feature>
<dbReference type="SUPFAM" id="SSF55073">
    <property type="entry name" value="Nucleotide cyclase"/>
    <property type="match status" value="1"/>
</dbReference>
<name>A0A1B2EVF8_9HYPH</name>
<dbReference type="KEGG" id="moc:BB934_37380"/>
<dbReference type="Gene3D" id="3.30.70.1230">
    <property type="entry name" value="Nucleotide cyclase"/>
    <property type="match status" value="1"/>
</dbReference>
<organism evidence="4">
    <name type="scientific">Microvirga ossetica</name>
    <dbReference type="NCBI Taxonomy" id="1882682"/>
    <lineage>
        <taxon>Bacteria</taxon>
        <taxon>Pseudomonadati</taxon>
        <taxon>Pseudomonadota</taxon>
        <taxon>Alphaproteobacteria</taxon>
        <taxon>Hyphomicrobiales</taxon>
        <taxon>Methylobacteriaceae</taxon>
        <taxon>Microvirga</taxon>
    </lineage>
</organism>
<protein>
    <recommendedName>
        <fullName evidence="3">Guanylate cyclase domain-containing protein</fullName>
    </recommendedName>
</protein>
<feature type="transmembrane region" description="Helical" evidence="2">
    <location>
        <begin position="177"/>
        <end position="194"/>
    </location>
</feature>
<dbReference type="InterPro" id="IPR029787">
    <property type="entry name" value="Nucleotide_cyclase"/>
</dbReference>
<feature type="region of interest" description="Disordered" evidence="1">
    <location>
        <begin position="1"/>
        <end position="20"/>
    </location>
</feature>
<keyword evidence="2" id="KW-1133">Transmembrane helix</keyword>
<geneLocation type="plasmid" evidence="4">
    <name>unnamed2</name>
</geneLocation>
<accession>A0A1B2EVF8</accession>
<dbReference type="PANTHER" id="PTHR43081">
    <property type="entry name" value="ADENYLATE CYCLASE, TERMINAL-DIFFERENTIATION SPECIFIC-RELATED"/>
    <property type="match status" value="1"/>
</dbReference>
<proteinExistence type="predicted"/>